<accession>A0AAP2GSS3</accession>
<dbReference type="SUPFAM" id="SSF51182">
    <property type="entry name" value="RmlC-like cupins"/>
    <property type="match status" value="1"/>
</dbReference>
<dbReference type="InterPro" id="IPR011051">
    <property type="entry name" value="RmlC_Cupin_sf"/>
</dbReference>
<dbReference type="EMBL" id="JAHESE010000035">
    <property type="protein sequence ID" value="MBT1711524.1"/>
    <property type="molecule type" value="Genomic_DNA"/>
</dbReference>
<dbReference type="RefSeq" id="WP_254087093.1">
    <property type="nucleotide sequence ID" value="NZ_JAHESE010000035.1"/>
</dbReference>
<dbReference type="PANTHER" id="PTHR37694">
    <property type="entry name" value="SLR8022 PROTEIN"/>
    <property type="match status" value="1"/>
</dbReference>
<dbReference type="PANTHER" id="PTHR37694:SF1">
    <property type="entry name" value="SLR8022 PROTEIN"/>
    <property type="match status" value="1"/>
</dbReference>
<organism evidence="1 2">
    <name type="scientific">Dawidia cretensis</name>
    <dbReference type="NCBI Taxonomy" id="2782350"/>
    <lineage>
        <taxon>Bacteria</taxon>
        <taxon>Pseudomonadati</taxon>
        <taxon>Bacteroidota</taxon>
        <taxon>Cytophagia</taxon>
        <taxon>Cytophagales</taxon>
        <taxon>Chryseotaleaceae</taxon>
        <taxon>Dawidia</taxon>
    </lineage>
</organism>
<evidence type="ECO:0000313" key="1">
    <source>
        <dbReference type="EMBL" id="MBT1711524.1"/>
    </source>
</evidence>
<name>A0AAP2GSS3_9BACT</name>
<evidence type="ECO:0000313" key="2">
    <source>
        <dbReference type="Proteomes" id="UP001319080"/>
    </source>
</evidence>
<sequence length="115" mass="12556">MNKEEIERGDRFMLVDAVEYTTDSITSRPIIKKLSGTVVATAFNAGKNLLEGTSPFDTLIQITEGTAQVFIESRAITLKVGEAIVIPAHMRSSMAAIARFKMVTTIIKSGYEDVS</sequence>
<keyword evidence="2" id="KW-1185">Reference proteome</keyword>
<dbReference type="InterPro" id="IPR014710">
    <property type="entry name" value="RmlC-like_jellyroll"/>
</dbReference>
<dbReference type="AlphaFoldDB" id="A0AAP2GSS3"/>
<evidence type="ECO:0008006" key="3">
    <source>
        <dbReference type="Google" id="ProtNLM"/>
    </source>
</evidence>
<reference evidence="1 2" key="1">
    <citation type="submission" date="2021-05" db="EMBL/GenBank/DDBJ databases">
        <title>A Polyphasic approach of four new species of the genus Ohtaekwangia: Ohtaekwangia histidinii sp. nov., Ohtaekwangia cretensis sp. nov., Ohtaekwangia indiensis sp. nov., Ohtaekwangia reichenbachii sp. nov. from diverse environment.</title>
        <authorList>
            <person name="Octaviana S."/>
        </authorList>
    </citation>
    <scope>NUCLEOTIDE SEQUENCE [LARGE SCALE GENOMIC DNA]</scope>
    <source>
        <strain evidence="1 2">PWU5</strain>
    </source>
</reference>
<dbReference type="Gene3D" id="2.60.120.10">
    <property type="entry name" value="Jelly Rolls"/>
    <property type="match status" value="1"/>
</dbReference>
<comment type="caution">
    <text evidence="1">The sequence shown here is derived from an EMBL/GenBank/DDBJ whole genome shotgun (WGS) entry which is preliminary data.</text>
</comment>
<dbReference type="Proteomes" id="UP001319080">
    <property type="component" value="Unassembled WGS sequence"/>
</dbReference>
<gene>
    <name evidence="1" type="ORF">KK062_24995</name>
</gene>
<protein>
    <recommendedName>
        <fullName evidence="3">Cupin</fullName>
    </recommendedName>
</protein>
<proteinExistence type="predicted"/>